<dbReference type="PANTHER" id="PTHR24321:SF8">
    <property type="entry name" value="ESTRADIOL 17-BETA-DEHYDROGENASE 8-RELATED"/>
    <property type="match status" value="1"/>
</dbReference>
<comment type="similarity">
    <text evidence="1">Belongs to the short-chain dehydrogenases/reductases (SDR) family.</text>
</comment>
<dbReference type="PRINTS" id="PR00081">
    <property type="entry name" value="GDHRDH"/>
</dbReference>
<organism evidence="5 6">
    <name type="scientific">Bosea spartocytisi</name>
    <dbReference type="NCBI Taxonomy" id="2773451"/>
    <lineage>
        <taxon>Bacteria</taxon>
        <taxon>Pseudomonadati</taxon>
        <taxon>Pseudomonadota</taxon>
        <taxon>Alphaproteobacteria</taxon>
        <taxon>Hyphomicrobiales</taxon>
        <taxon>Boseaceae</taxon>
        <taxon>Bosea</taxon>
    </lineage>
</organism>
<dbReference type="FunFam" id="3.40.50.720:FF:000084">
    <property type="entry name" value="Short-chain dehydrogenase reductase"/>
    <property type="match status" value="1"/>
</dbReference>
<keyword evidence="3" id="KW-0520">NAD</keyword>
<evidence type="ECO:0000259" key="4">
    <source>
        <dbReference type="SMART" id="SM00822"/>
    </source>
</evidence>
<accession>A0A927I195</accession>
<gene>
    <name evidence="5" type="ORF">IED13_20635</name>
</gene>
<keyword evidence="2" id="KW-0560">Oxidoreductase</keyword>
<dbReference type="InterPro" id="IPR057326">
    <property type="entry name" value="KR_dom"/>
</dbReference>
<dbReference type="SMART" id="SM00822">
    <property type="entry name" value="PKS_KR"/>
    <property type="match status" value="1"/>
</dbReference>
<dbReference type="CDD" id="cd05233">
    <property type="entry name" value="SDR_c"/>
    <property type="match status" value="1"/>
</dbReference>
<dbReference type="Proteomes" id="UP000619295">
    <property type="component" value="Unassembled WGS sequence"/>
</dbReference>
<dbReference type="InterPro" id="IPR036291">
    <property type="entry name" value="NAD(P)-bd_dom_sf"/>
</dbReference>
<dbReference type="Gene3D" id="3.40.50.720">
    <property type="entry name" value="NAD(P)-binding Rossmann-like Domain"/>
    <property type="match status" value="1"/>
</dbReference>
<sequence>MTPMPLSTRFSGRCVLVTGATGGIGQAAARRLADEGASLVLTDQIEGPLTELAASFGPQAIAIVGDITREETMDHAIRDGLAAFGRIDGAFLNAGMEGRVARLGDAAFADFERVMAVNVGGCFIGLSKLMPLMTRQGGGSIVLTSSTAGLRGSVGLAPYVASKHAVLGLMRCAALEGAAAGVRVNALHPGPIDTVMIHQIERGFAPEAPEIAGKATIARVPLKRYGTPDEVAALLAFVLSDEASFCTGSAFSIDGGIMAGSAG</sequence>
<dbReference type="GO" id="GO:0016491">
    <property type="term" value="F:oxidoreductase activity"/>
    <property type="evidence" value="ECO:0007669"/>
    <property type="project" value="UniProtKB-KW"/>
</dbReference>
<dbReference type="AlphaFoldDB" id="A0A927I195"/>
<dbReference type="EMBL" id="JACXWY010000015">
    <property type="protein sequence ID" value="MBD3848114.1"/>
    <property type="molecule type" value="Genomic_DNA"/>
</dbReference>
<keyword evidence="6" id="KW-1185">Reference proteome</keyword>
<dbReference type="PROSITE" id="PS00061">
    <property type="entry name" value="ADH_SHORT"/>
    <property type="match status" value="1"/>
</dbReference>
<proteinExistence type="inferred from homology"/>
<dbReference type="PANTHER" id="PTHR24321">
    <property type="entry name" value="DEHYDROGENASES, SHORT CHAIN"/>
    <property type="match status" value="1"/>
</dbReference>
<evidence type="ECO:0000313" key="5">
    <source>
        <dbReference type="EMBL" id="MBD3848114.1"/>
    </source>
</evidence>
<dbReference type="Pfam" id="PF13561">
    <property type="entry name" value="adh_short_C2"/>
    <property type="match status" value="1"/>
</dbReference>
<comment type="caution">
    <text evidence="5">The sequence shown here is derived from an EMBL/GenBank/DDBJ whole genome shotgun (WGS) entry which is preliminary data.</text>
</comment>
<dbReference type="SUPFAM" id="SSF51735">
    <property type="entry name" value="NAD(P)-binding Rossmann-fold domains"/>
    <property type="match status" value="1"/>
</dbReference>
<feature type="domain" description="Ketoreductase" evidence="4">
    <location>
        <begin position="13"/>
        <end position="203"/>
    </location>
</feature>
<dbReference type="InterPro" id="IPR020904">
    <property type="entry name" value="Sc_DH/Rdtase_CS"/>
</dbReference>
<evidence type="ECO:0000256" key="1">
    <source>
        <dbReference type="ARBA" id="ARBA00006484"/>
    </source>
</evidence>
<evidence type="ECO:0000256" key="2">
    <source>
        <dbReference type="ARBA" id="ARBA00023002"/>
    </source>
</evidence>
<protein>
    <submittedName>
        <fullName evidence="5">SDR family oxidoreductase</fullName>
    </submittedName>
</protein>
<name>A0A927I195_9HYPH</name>
<evidence type="ECO:0000313" key="6">
    <source>
        <dbReference type="Proteomes" id="UP000619295"/>
    </source>
</evidence>
<evidence type="ECO:0000256" key="3">
    <source>
        <dbReference type="ARBA" id="ARBA00023027"/>
    </source>
</evidence>
<dbReference type="InterPro" id="IPR002347">
    <property type="entry name" value="SDR_fam"/>
</dbReference>
<reference evidence="5" key="1">
    <citation type="submission" date="2020-09" db="EMBL/GenBank/DDBJ databases">
        <title>Bosea spartocytisi sp. nov. a root nodule endophyte of Spartocytisus supranubius in the high mountain ecosystem fo the Teide National Park (Canary Islands, Spain).</title>
        <authorList>
            <person name="Pulido-Suarez L."/>
            <person name="Peix A."/>
            <person name="Igual J.M."/>
            <person name="Socas-Perez N."/>
            <person name="Velazquez E."/>
            <person name="Flores-Felix J.D."/>
            <person name="Leon-Barrios M."/>
        </authorList>
    </citation>
    <scope>NUCLEOTIDE SEQUENCE</scope>
    <source>
        <strain evidence="5">SSUT16</strain>
    </source>
</reference>